<evidence type="ECO:0000313" key="2">
    <source>
        <dbReference type="EMBL" id="KAK1657637.1"/>
    </source>
</evidence>
<dbReference type="GeneID" id="85455060"/>
<organism evidence="2 3">
    <name type="scientific">Colletotrichum godetiae</name>
    <dbReference type="NCBI Taxonomy" id="1209918"/>
    <lineage>
        <taxon>Eukaryota</taxon>
        <taxon>Fungi</taxon>
        <taxon>Dikarya</taxon>
        <taxon>Ascomycota</taxon>
        <taxon>Pezizomycotina</taxon>
        <taxon>Sordariomycetes</taxon>
        <taxon>Hypocreomycetidae</taxon>
        <taxon>Glomerellales</taxon>
        <taxon>Glomerellaceae</taxon>
        <taxon>Colletotrichum</taxon>
        <taxon>Colletotrichum acutatum species complex</taxon>
    </lineage>
</organism>
<evidence type="ECO:0000313" key="3">
    <source>
        <dbReference type="Proteomes" id="UP001224890"/>
    </source>
</evidence>
<evidence type="ECO:0008006" key="4">
    <source>
        <dbReference type="Google" id="ProtNLM"/>
    </source>
</evidence>
<gene>
    <name evidence="2" type="ORF">BDP55DRAFT_566731</name>
</gene>
<feature type="region of interest" description="Disordered" evidence="1">
    <location>
        <begin position="1"/>
        <end position="27"/>
    </location>
</feature>
<dbReference type="Proteomes" id="UP001224890">
    <property type="component" value="Unassembled WGS sequence"/>
</dbReference>
<evidence type="ECO:0000256" key="1">
    <source>
        <dbReference type="SAM" id="MobiDB-lite"/>
    </source>
</evidence>
<accession>A0AAJ0A9S6</accession>
<feature type="region of interest" description="Disordered" evidence="1">
    <location>
        <begin position="75"/>
        <end position="107"/>
    </location>
</feature>
<keyword evidence="3" id="KW-1185">Reference proteome</keyword>
<dbReference type="EMBL" id="JAHMHR010000087">
    <property type="protein sequence ID" value="KAK1657637.1"/>
    <property type="molecule type" value="Genomic_DNA"/>
</dbReference>
<name>A0AAJ0A9S6_9PEZI</name>
<comment type="caution">
    <text evidence="2">The sequence shown here is derived from an EMBL/GenBank/DDBJ whole genome shotgun (WGS) entry which is preliminary data.</text>
</comment>
<reference evidence="2" key="1">
    <citation type="submission" date="2021-06" db="EMBL/GenBank/DDBJ databases">
        <title>Comparative genomics, transcriptomics and evolutionary studies reveal genomic signatures of adaptation to plant cell wall in hemibiotrophic fungi.</title>
        <authorList>
            <consortium name="DOE Joint Genome Institute"/>
            <person name="Baroncelli R."/>
            <person name="Diaz J.F."/>
            <person name="Benocci T."/>
            <person name="Peng M."/>
            <person name="Battaglia E."/>
            <person name="Haridas S."/>
            <person name="Andreopoulos W."/>
            <person name="Labutti K."/>
            <person name="Pangilinan J."/>
            <person name="Floch G.L."/>
            <person name="Makela M.R."/>
            <person name="Henrissat B."/>
            <person name="Grigoriev I.V."/>
            <person name="Crouch J.A."/>
            <person name="De Vries R.P."/>
            <person name="Sukno S.A."/>
            <person name="Thon M.R."/>
        </authorList>
    </citation>
    <scope>NUCLEOTIDE SEQUENCE</scope>
    <source>
        <strain evidence="2">CBS 193.32</strain>
    </source>
</reference>
<dbReference type="RefSeq" id="XP_060422401.1">
    <property type="nucleotide sequence ID" value="XM_060570534.1"/>
</dbReference>
<proteinExistence type="predicted"/>
<sequence length="251" mass="29263">MHRRLGVHQRPAPPPKHLSKRSRKSSGLLRQALRNRWEILKSLQEHAEPVRIPHIVALIETNRAEYPLSPSCIYQGSDDAFQPQQPNPLTRRAAASADTEPERSEDRIQRRTDIVRITEHRVSRCDQSRVELHVLWPHHATSWEPERELQINAPDEWLAYTSGVEHRACLGEHQRDKWHVLAIHSHWVAIAQESRRRDRKVILRVSWEGSTERTDITERSARLRNPAMVAEYWHNQGGRDIALLDADIKEV</sequence>
<protein>
    <recommendedName>
        <fullName evidence="4">Chromo domain-containing protein</fullName>
    </recommendedName>
</protein>
<dbReference type="AlphaFoldDB" id="A0AAJ0A9S6"/>